<evidence type="ECO:0000256" key="2">
    <source>
        <dbReference type="ARBA" id="ARBA00008683"/>
    </source>
</evidence>
<keyword evidence="5" id="KW-0720">Serine protease</keyword>
<dbReference type="NCBIfam" id="TIGR00705">
    <property type="entry name" value="SppA_67K"/>
    <property type="match status" value="1"/>
</dbReference>
<comment type="subcellular location">
    <subcellularLocation>
        <location evidence="1">Membrane</location>
    </subcellularLocation>
</comment>
<dbReference type="PANTHER" id="PTHR33209">
    <property type="entry name" value="PROTEASE 4"/>
    <property type="match status" value="1"/>
</dbReference>
<comment type="caution">
    <text evidence="9">The sequence shown here is derived from an EMBL/GenBank/DDBJ whole genome shotgun (WGS) entry which is preliminary data.</text>
</comment>
<dbReference type="GO" id="GO:0006465">
    <property type="term" value="P:signal peptide processing"/>
    <property type="evidence" value="ECO:0007669"/>
    <property type="project" value="InterPro"/>
</dbReference>
<dbReference type="InterPro" id="IPR004634">
    <property type="entry name" value="Pept_S49_pIV"/>
</dbReference>
<dbReference type="GO" id="GO:0008236">
    <property type="term" value="F:serine-type peptidase activity"/>
    <property type="evidence" value="ECO:0007669"/>
    <property type="project" value="UniProtKB-KW"/>
</dbReference>
<protein>
    <submittedName>
        <fullName evidence="9">Protease 4</fullName>
        <ecNumber evidence="9">3.4.21.-</ecNumber>
    </submittedName>
</protein>
<evidence type="ECO:0000256" key="6">
    <source>
        <dbReference type="ARBA" id="ARBA00023136"/>
    </source>
</evidence>
<dbReference type="CDD" id="cd07018">
    <property type="entry name" value="S49_SppA_67K_type"/>
    <property type="match status" value="1"/>
</dbReference>
<dbReference type="NCBIfam" id="TIGR00706">
    <property type="entry name" value="SppA_dom"/>
    <property type="match status" value="1"/>
</dbReference>
<dbReference type="InterPro" id="IPR047217">
    <property type="entry name" value="S49_SppA_67K_type_N"/>
</dbReference>
<dbReference type="GO" id="GO:0016020">
    <property type="term" value="C:membrane"/>
    <property type="evidence" value="ECO:0007669"/>
    <property type="project" value="UniProtKB-SubCell"/>
</dbReference>
<dbReference type="PIRSF" id="PIRSF001217">
    <property type="entry name" value="Protease_4_SppA"/>
    <property type="match status" value="1"/>
</dbReference>
<organism evidence="9">
    <name type="scientific">termite gut metagenome</name>
    <dbReference type="NCBI Taxonomy" id="433724"/>
    <lineage>
        <taxon>unclassified sequences</taxon>
        <taxon>metagenomes</taxon>
        <taxon>organismal metagenomes</taxon>
    </lineage>
</organism>
<evidence type="ECO:0000256" key="4">
    <source>
        <dbReference type="ARBA" id="ARBA00022801"/>
    </source>
</evidence>
<evidence type="ECO:0000256" key="7">
    <source>
        <dbReference type="SAM" id="Phobius"/>
    </source>
</evidence>
<proteinExistence type="inferred from homology"/>
<dbReference type="CDD" id="cd07023">
    <property type="entry name" value="S49_Sppa_N_C"/>
    <property type="match status" value="1"/>
</dbReference>
<dbReference type="AlphaFoldDB" id="A0A5J4SPW6"/>
<dbReference type="PANTHER" id="PTHR33209:SF1">
    <property type="entry name" value="PEPTIDASE S49 DOMAIN-CONTAINING PROTEIN"/>
    <property type="match status" value="1"/>
</dbReference>
<dbReference type="EC" id="3.4.21.-" evidence="9"/>
<evidence type="ECO:0000256" key="5">
    <source>
        <dbReference type="ARBA" id="ARBA00022825"/>
    </source>
</evidence>
<dbReference type="InterPro" id="IPR047272">
    <property type="entry name" value="S49_SppA_C"/>
</dbReference>
<keyword evidence="7" id="KW-0812">Transmembrane</keyword>
<feature type="domain" description="Peptidase S49" evidence="8">
    <location>
        <begin position="124"/>
        <end position="273"/>
    </location>
</feature>
<dbReference type="InterPro" id="IPR002142">
    <property type="entry name" value="Peptidase_S49"/>
</dbReference>
<keyword evidence="7" id="KW-1133">Transmembrane helix</keyword>
<dbReference type="Gene3D" id="6.20.330.10">
    <property type="match status" value="1"/>
</dbReference>
<name>A0A5J4SPW6_9ZZZZ</name>
<gene>
    <name evidence="9" type="ORF">EZS27_005068</name>
</gene>
<keyword evidence="4 9" id="KW-0378">Hydrolase</keyword>
<feature type="transmembrane region" description="Helical" evidence="7">
    <location>
        <begin position="7"/>
        <end position="34"/>
    </location>
</feature>
<dbReference type="EMBL" id="SNRY01000095">
    <property type="protein sequence ID" value="KAA6347451.1"/>
    <property type="molecule type" value="Genomic_DNA"/>
</dbReference>
<dbReference type="SUPFAM" id="SSF52096">
    <property type="entry name" value="ClpP/crotonase"/>
    <property type="match status" value="2"/>
</dbReference>
<evidence type="ECO:0000313" key="9">
    <source>
        <dbReference type="EMBL" id="KAA6347451.1"/>
    </source>
</evidence>
<dbReference type="Gene3D" id="3.90.226.10">
    <property type="entry name" value="2-enoyl-CoA Hydratase, Chain A, domain 1"/>
    <property type="match status" value="2"/>
</dbReference>
<dbReference type="InterPro" id="IPR004635">
    <property type="entry name" value="Pept_S49_SppA"/>
</dbReference>
<accession>A0A5J4SPW6</accession>
<sequence>MKDFLRFTFATIIGIVVTSIILVFIGTVVLVSVVSSDDTETIVRKNSVLMLDFNGELVERTAENPLDILLGSNEFNTYGLNDILSSIKKAKENEDIKGIYLQATGLSASYASLQEIRDALADFKSGGKFIIAYGDYYTQKLYYLSSVADKVLLNPRGTSEWKGLVSKPIFFKELLRKIGIEMQVFKVGTYKSAVEPYIFTEMSPENRRQVTEYITSIWNHLMNDVSQSRNIGVDTLNSYANRMLAYYPTEELVKCGLADTLIYKSDVRDYLKSYMQMNQDDRLSILGLKEMINVKRNVPKDKSGNIIAVYYAYGTIDDRGIGVVANEEGIVSEKVIMDLRKLKDDKGVKAVVFRVNSPGGSAYGSEQIWYAINELKKEKPVVVSMGDYAASGGYYISCSADCIVAEPTTLTGSIGIFGIVPNAGKLADKVGVKFDVVKTNKYSDFGSLNRPLRTDEQALLQMMINQGYDIFLTRCAEGRGMPKEAIEKIAQGRVWTGAKAQKLGLVDELGGIDRALEIAVQKADIENYTVIAYPKKKNFLSSLLESKPDNYVESKLLKSKLGDYYNEFAILKNMGKSDFVQARLPVDLNIQ</sequence>
<evidence type="ECO:0000259" key="8">
    <source>
        <dbReference type="Pfam" id="PF01343"/>
    </source>
</evidence>
<keyword evidence="6 7" id="KW-0472">Membrane</keyword>
<dbReference type="Pfam" id="PF01343">
    <property type="entry name" value="Peptidase_S49"/>
    <property type="match status" value="2"/>
</dbReference>
<evidence type="ECO:0000256" key="1">
    <source>
        <dbReference type="ARBA" id="ARBA00004370"/>
    </source>
</evidence>
<keyword evidence="3 9" id="KW-0645">Protease</keyword>
<comment type="similarity">
    <text evidence="2">Belongs to the peptidase S49 family.</text>
</comment>
<evidence type="ECO:0000256" key="3">
    <source>
        <dbReference type="ARBA" id="ARBA00022670"/>
    </source>
</evidence>
<dbReference type="InterPro" id="IPR029045">
    <property type="entry name" value="ClpP/crotonase-like_dom_sf"/>
</dbReference>
<reference evidence="9" key="1">
    <citation type="submission" date="2019-03" db="EMBL/GenBank/DDBJ databases">
        <title>Single cell metagenomics reveals metabolic interactions within the superorganism composed of flagellate Streblomastix strix and complex community of Bacteroidetes bacteria on its surface.</title>
        <authorList>
            <person name="Treitli S.C."/>
            <person name="Kolisko M."/>
            <person name="Husnik F."/>
            <person name="Keeling P."/>
            <person name="Hampl V."/>
        </authorList>
    </citation>
    <scope>NUCLEOTIDE SEQUENCE</scope>
    <source>
        <strain evidence="9">STM</strain>
    </source>
</reference>
<feature type="domain" description="Peptidase S49" evidence="8">
    <location>
        <begin position="374"/>
        <end position="525"/>
    </location>
</feature>